<proteinExistence type="predicted"/>
<evidence type="ECO:0000313" key="1">
    <source>
        <dbReference type="EMBL" id="MDN3591586.1"/>
    </source>
</evidence>
<accession>A0ABT8BHL9</accession>
<comment type="caution">
    <text evidence="1">The sequence shown here is derived from an EMBL/GenBank/DDBJ whole genome shotgun (WGS) entry which is preliminary data.</text>
</comment>
<evidence type="ECO:0000313" key="2">
    <source>
        <dbReference type="Proteomes" id="UP001224644"/>
    </source>
</evidence>
<dbReference type="Proteomes" id="UP001224644">
    <property type="component" value="Unassembled WGS sequence"/>
</dbReference>
<organism evidence="1 2">
    <name type="scientific">Methylobacterium adhaesivum</name>
    <dbReference type="NCBI Taxonomy" id="333297"/>
    <lineage>
        <taxon>Bacteria</taxon>
        <taxon>Pseudomonadati</taxon>
        <taxon>Pseudomonadota</taxon>
        <taxon>Alphaproteobacteria</taxon>
        <taxon>Hyphomicrobiales</taxon>
        <taxon>Methylobacteriaceae</taxon>
        <taxon>Methylobacterium</taxon>
    </lineage>
</organism>
<keyword evidence="2" id="KW-1185">Reference proteome</keyword>
<reference evidence="2" key="1">
    <citation type="journal article" date="2019" name="Int. J. Syst. Evol. Microbiol.">
        <title>The Global Catalogue of Microorganisms (GCM) 10K type strain sequencing project: providing services to taxonomists for standard genome sequencing and annotation.</title>
        <authorList>
            <consortium name="The Broad Institute Genomics Platform"/>
            <consortium name="The Broad Institute Genome Sequencing Center for Infectious Disease"/>
            <person name="Wu L."/>
            <person name="Ma J."/>
        </authorList>
    </citation>
    <scope>NUCLEOTIDE SEQUENCE [LARGE SCALE GENOMIC DNA]</scope>
    <source>
        <strain evidence="2">CECT 7069</strain>
    </source>
</reference>
<dbReference type="RefSeq" id="WP_238225597.1">
    <property type="nucleotide sequence ID" value="NZ_BPQD01000014.1"/>
</dbReference>
<sequence length="52" mass="5321">MSTTGVYQGGDGGACSTIEALIPMGEELLSWLSWSKAGSTDVTPCDGKTLTP</sequence>
<gene>
    <name evidence="1" type="ORF">QWZ12_13350</name>
</gene>
<name>A0ABT8BHL9_9HYPH</name>
<protein>
    <submittedName>
        <fullName evidence="1">Uncharacterized protein</fullName>
    </submittedName>
</protein>
<dbReference type="EMBL" id="JAUFPX010000012">
    <property type="protein sequence ID" value="MDN3591586.1"/>
    <property type="molecule type" value="Genomic_DNA"/>
</dbReference>